<dbReference type="InterPro" id="IPR007367">
    <property type="entry name" value="DUF433"/>
</dbReference>
<organism evidence="1 2">
    <name type="scientific">Thioploca ingrica</name>
    <dbReference type="NCBI Taxonomy" id="40754"/>
    <lineage>
        <taxon>Bacteria</taxon>
        <taxon>Pseudomonadati</taxon>
        <taxon>Pseudomonadota</taxon>
        <taxon>Gammaproteobacteria</taxon>
        <taxon>Thiotrichales</taxon>
        <taxon>Thiotrichaceae</taxon>
        <taxon>Thioploca</taxon>
    </lineage>
</organism>
<reference evidence="1 2" key="1">
    <citation type="journal article" date="2014" name="ISME J.">
        <title>Ecophysiology of Thioploca ingrica as revealed by the complete genome sequence supplemented with proteomic evidence.</title>
        <authorList>
            <person name="Kojima H."/>
            <person name="Ogura Y."/>
            <person name="Yamamoto N."/>
            <person name="Togashi T."/>
            <person name="Mori H."/>
            <person name="Watanabe T."/>
            <person name="Nemoto F."/>
            <person name="Kurokawa K."/>
            <person name="Hayashi T."/>
            <person name="Fukui M."/>
        </authorList>
    </citation>
    <scope>NUCLEOTIDE SEQUENCE [LARGE SCALE GENOMIC DNA]</scope>
</reference>
<dbReference type="Proteomes" id="UP000031623">
    <property type="component" value="Chromosome"/>
</dbReference>
<dbReference type="STRING" id="40754.THII_3359"/>
<dbReference type="OrthoDB" id="9809515at2"/>
<name>A0A090BVY3_9GAMM</name>
<accession>A0A090BVY3</accession>
<proteinExistence type="predicted"/>
<dbReference type="InterPro" id="IPR009057">
    <property type="entry name" value="Homeodomain-like_sf"/>
</dbReference>
<sequence>MKLIERITIDPHICHGKPCIRHLRYPVENILELLSAGMSVDEIVADYEDLEKEDILAVFAYATQLTQIKKIQIVAP</sequence>
<evidence type="ECO:0000313" key="2">
    <source>
        <dbReference type="Proteomes" id="UP000031623"/>
    </source>
</evidence>
<dbReference type="HOGENOM" id="CLU_126005_2_1_6"/>
<dbReference type="SUPFAM" id="SSF46689">
    <property type="entry name" value="Homeodomain-like"/>
    <property type="match status" value="1"/>
</dbReference>
<dbReference type="KEGG" id="tig:THII_3359"/>
<dbReference type="EMBL" id="AP014633">
    <property type="protein sequence ID" value="BAP57656.1"/>
    <property type="molecule type" value="Genomic_DNA"/>
</dbReference>
<dbReference type="Gene3D" id="1.10.10.10">
    <property type="entry name" value="Winged helix-like DNA-binding domain superfamily/Winged helix DNA-binding domain"/>
    <property type="match status" value="1"/>
</dbReference>
<evidence type="ECO:0008006" key="3">
    <source>
        <dbReference type="Google" id="ProtNLM"/>
    </source>
</evidence>
<dbReference type="AlphaFoldDB" id="A0A090BVY3"/>
<keyword evidence="2" id="KW-1185">Reference proteome</keyword>
<dbReference type="InterPro" id="IPR036388">
    <property type="entry name" value="WH-like_DNA-bd_sf"/>
</dbReference>
<dbReference type="PANTHER" id="PTHR34849:SF3">
    <property type="entry name" value="SSR2962 PROTEIN"/>
    <property type="match status" value="1"/>
</dbReference>
<protein>
    <recommendedName>
        <fullName evidence="3">DUF433 domain-containing protein</fullName>
    </recommendedName>
</protein>
<gene>
    <name evidence="1" type="ORF">THII_3359</name>
</gene>
<evidence type="ECO:0000313" key="1">
    <source>
        <dbReference type="EMBL" id="BAP57656.1"/>
    </source>
</evidence>
<dbReference type="PANTHER" id="PTHR34849">
    <property type="entry name" value="SSL5025 PROTEIN"/>
    <property type="match status" value="1"/>
</dbReference>
<dbReference type="Pfam" id="PF04255">
    <property type="entry name" value="DUF433"/>
    <property type="match status" value="1"/>
</dbReference>